<dbReference type="InterPro" id="IPR044925">
    <property type="entry name" value="His-Me_finger_sf"/>
</dbReference>
<evidence type="ECO:0000313" key="2">
    <source>
        <dbReference type="EMBL" id="MEI4280923.1"/>
    </source>
</evidence>
<accession>A0ABU8EBB2</accession>
<dbReference type="GO" id="GO:0004519">
    <property type="term" value="F:endonuclease activity"/>
    <property type="evidence" value="ECO:0007669"/>
    <property type="project" value="UniProtKB-KW"/>
</dbReference>
<evidence type="ECO:0000313" key="3">
    <source>
        <dbReference type="Proteomes" id="UP001373496"/>
    </source>
</evidence>
<keyword evidence="2" id="KW-0540">Nuclease</keyword>
<feature type="compositionally biased region" description="Pro residues" evidence="1">
    <location>
        <begin position="1"/>
        <end position="10"/>
    </location>
</feature>
<dbReference type="Proteomes" id="UP001373496">
    <property type="component" value="Unassembled WGS sequence"/>
</dbReference>
<feature type="region of interest" description="Disordered" evidence="1">
    <location>
        <begin position="1"/>
        <end position="29"/>
    </location>
</feature>
<comment type="caution">
    <text evidence="2">The sequence shown here is derived from an EMBL/GenBank/DDBJ whole genome shotgun (WGS) entry which is preliminary data.</text>
</comment>
<sequence length="456" mass="49893">MTAVPPPHARPPQQRVWVGNPDDPAKPRDALSPAEHACCGCCYPEHVECVDAALGALLAAAALVICTHRDTGLLCASCGLRVLGLADRVRNSSRFCMDERTTWELSLSALIDHELLTEDERSVLLLIYDGLDDVGYDDGRVETTLELLLMLKRPDETAVQRVVDAFYSRAAAAAPAVNQPLTPVQPRTSTSSPPRKAYQRGELAIAEREGWPKPQRHMLERRVRAAAVAAWSEADFVRGVVADGLAVFPRLSTADEFGVSGYSVADPAIPPDLRVLFGGGSLAADLTLPRLRRAWTSEPSSTDAWATWITLAEPNLLADGSLQPAVPSDGRWRWVHPSLPLLPVPKVTLQWPAGSRPPREVVREVLAARQAGRCALCSIRWHHWERTFGTPVPDGLLGSPDHVDHDHATGLVRGLLCRGCNTVREPREARYRGDVWRTYVADPPAASLGWHHYSLG</sequence>
<dbReference type="Gene3D" id="3.40.1800.10">
    <property type="entry name" value="His-Me finger endonucleases"/>
    <property type="match status" value="1"/>
</dbReference>
<feature type="region of interest" description="Disordered" evidence="1">
    <location>
        <begin position="180"/>
        <end position="199"/>
    </location>
</feature>
<gene>
    <name evidence="2" type="ORF">UXQ13_20775</name>
</gene>
<keyword evidence="2" id="KW-0378">Hydrolase</keyword>
<proteinExistence type="predicted"/>
<feature type="compositionally biased region" description="Polar residues" evidence="1">
    <location>
        <begin position="180"/>
        <end position="193"/>
    </location>
</feature>
<dbReference type="RefSeq" id="WP_336392906.1">
    <property type="nucleotide sequence ID" value="NZ_JBAPLV010000031.1"/>
</dbReference>
<dbReference type="SUPFAM" id="SSF54060">
    <property type="entry name" value="His-Me finger endonucleases"/>
    <property type="match status" value="1"/>
</dbReference>
<keyword evidence="2" id="KW-0255">Endonuclease</keyword>
<dbReference type="EMBL" id="JBAPLV010000031">
    <property type="protein sequence ID" value="MEI4280923.1"/>
    <property type="molecule type" value="Genomic_DNA"/>
</dbReference>
<dbReference type="InterPro" id="IPR004211">
    <property type="entry name" value="Endonuclease_7"/>
</dbReference>
<dbReference type="InterPro" id="IPR038563">
    <property type="entry name" value="Endonuclease_7_sf"/>
</dbReference>
<name>A0ABU8EBB2_9ACTN</name>
<dbReference type="Pfam" id="PF02945">
    <property type="entry name" value="Endonuclease_7"/>
    <property type="match status" value="1"/>
</dbReference>
<reference evidence="2 3" key="1">
    <citation type="submission" date="2024-03" db="EMBL/GenBank/DDBJ databases">
        <title>Draft genome sequence of Klenkia terrae.</title>
        <authorList>
            <person name="Duangmal K."/>
            <person name="Chantavorakit T."/>
        </authorList>
    </citation>
    <scope>NUCLEOTIDE SEQUENCE [LARGE SCALE GENOMIC DNA]</scope>
    <source>
        <strain evidence="2 3">JCM 17786</strain>
    </source>
</reference>
<keyword evidence="3" id="KW-1185">Reference proteome</keyword>
<evidence type="ECO:0000256" key="1">
    <source>
        <dbReference type="SAM" id="MobiDB-lite"/>
    </source>
</evidence>
<protein>
    <submittedName>
        <fullName evidence="2">Endonuclease domain-containing protein</fullName>
    </submittedName>
</protein>
<organism evidence="2 3">
    <name type="scientific">Klenkia terrae</name>
    <dbReference type="NCBI Taxonomy" id="1052259"/>
    <lineage>
        <taxon>Bacteria</taxon>
        <taxon>Bacillati</taxon>
        <taxon>Actinomycetota</taxon>
        <taxon>Actinomycetes</taxon>
        <taxon>Geodermatophilales</taxon>
        <taxon>Geodermatophilaceae</taxon>
        <taxon>Klenkia</taxon>
    </lineage>
</organism>